<evidence type="ECO:0000313" key="3">
    <source>
        <dbReference type="RefSeq" id="XP_013856451.1"/>
    </source>
</evidence>
<protein>
    <submittedName>
        <fullName evidence="3">Uncharacterized protein LOC106512364</fullName>
    </submittedName>
</protein>
<dbReference type="Gene3D" id="4.10.60.10">
    <property type="entry name" value="Zinc finger, CCHC-type"/>
    <property type="match status" value="1"/>
</dbReference>
<dbReference type="GO" id="GO:0008270">
    <property type="term" value="F:zinc ion binding"/>
    <property type="evidence" value="ECO:0007669"/>
    <property type="project" value="InterPro"/>
</dbReference>
<dbReference type="KEGG" id="alim:106512364"/>
<dbReference type="GO" id="GO:0004190">
    <property type="term" value="F:aspartic-type endopeptidase activity"/>
    <property type="evidence" value="ECO:0007669"/>
    <property type="project" value="InterPro"/>
</dbReference>
<dbReference type="RefSeq" id="XP_013856451.1">
    <property type="nucleotide sequence ID" value="XM_014000997.1"/>
</dbReference>
<dbReference type="Gene3D" id="1.10.4020.10">
    <property type="entry name" value="DNA breaking-rejoining enzymes"/>
    <property type="match status" value="1"/>
</dbReference>
<dbReference type="GO" id="GO:0003676">
    <property type="term" value="F:nucleic acid binding"/>
    <property type="evidence" value="ECO:0007669"/>
    <property type="project" value="InterPro"/>
</dbReference>
<dbReference type="STRING" id="52670.A0A2I4ALW2"/>
<dbReference type="Proteomes" id="UP000192220">
    <property type="component" value="Unplaced"/>
</dbReference>
<dbReference type="InterPro" id="IPR036875">
    <property type="entry name" value="Znf_CCHC_sf"/>
</dbReference>
<dbReference type="Pfam" id="PF00098">
    <property type="entry name" value="zf-CCHC"/>
    <property type="match status" value="1"/>
</dbReference>
<sequence length="382" mass="41802">MVLEQFKNVIPDRVATYINEHKVKSAAKAAVLADEYILTHKAVRDYNYDGGHSLREPYKEYSSGKTRSDPTFRSKAESICNYCRQKGHWKNECPLNTRVKSDRARHDSRKPVALASVSRLHPVESMLSTKVESTKLIVSAAEADLKSLPEINDTVSQMDVEQEYAPFISHGFVSMSDSLKKVDVKILRDTGASESFILESVLPFSSSSGTGRSVLIRGIGLETFSVPLHKIYLESELVQGEVIMAVRPSLPVEGISVILGNNLAGGRVWRDVAPPPVVRVSPSVSVLDVCAQDFPDVFPSCAVTRAITRSLAGKDVESGKPDSTLHKSVVLPTLPIPLSCSELISAQQEDTNLTALFDQVQTAGTGCQGLLWVFFIRQPFGA</sequence>
<organism evidence="2 3">
    <name type="scientific">Austrofundulus limnaeus</name>
    <name type="common">Annual killifish</name>
    <dbReference type="NCBI Taxonomy" id="52670"/>
    <lineage>
        <taxon>Eukaryota</taxon>
        <taxon>Metazoa</taxon>
        <taxon>Chordata</taxon>
        <taxon>Craniata</taxon>
        <taxon>Vertebrata</taxon>
        <taxon>Euteleostomi</taxon>
        <taxon>Actinopterygii</taxon>
        <taxon>Neopterygii</taxon>
        <taxon>Teleostei</taxon>
        <taxon>Neoteleostei</taxon>
        <taxon>Acanthomorphata</taxon>
        <taxon>Ovalentaria</taxon>
        <taxon>Atherinomorphae</taxon>
        <taxon>Cyprinodontiformes</taxon>
        <taxon>Rivulidae</taxon>
        <taxon>Austrofundulus</taxon>
    </lineage>
</organism>
<dbReference type="InterPro" id="IPR001995">
    <property type="entry name" value="Peptidase_A2_cat"/>
</dbReference>
<dbReference type="InterPro" id="IPR001878">
    <property type="entry name" value="Znf_CCHC"/>
</dbReference>
<dbReference type="GO" id="GO:0006508">
    <property type="term" value="P:proteolysis"/>
    <property type="evidence" value="ECO:0007669"/>
    <property type="project" value="InterPro"/>
</dbReference>
<evidence type="ECO:0000313" key="2">
    <source>
        <dbReference type="Proteomes" id="UP000192220"/>
    </source>
</evidence>
<dbReference type="InterPro" id="IPR038269">
    <property type="entry name" value="SCAN_sf"/>
</dbReference>
<dbReference type="GeneID" id="106512364"/>
<gene>
    <name evidence="3" type="primary">LOC106512364</name>
</gene>
<dbReference type="PROSITE" id="PS50175">
    <property type="entry name" value="ASP_PROT_RETROV"/>
    <property type="match status" value="1"/>
</dbReference>
<proteinExistence type="predicted"/>
<dbReference type="AlphaFoldDB" id="A0A2I4ALW2"/>
<dbReference type="PANTHER" id="PTHR46888">
    <property type="entry name" value="ZINC KNUCKLE DOMAINCONTAINING PROTEIN-RELATED"/>
    <property type="match status" value="1"/>
</dbReference>
<evidence type="ECO:0000259" key="1">
    <source>
        <dbReference type="PROSITE" id="PS50175"/>
    </source>
</evidence>
<dbReference type="SUPFAM" id="SSF47353">
    <property type="entry name" value="Retrovirus capsid dimerization domain-like"/>
    <property type="match status" value="1"/>
</dbReference>
<dbReference type="SUPFAM" id="SSF57756">
    <property type="entry name" value="Retrovirus zinc finger-like domains"/>
    <property type="match status" value="1"/>
</dbReference>
<name>A0A2I4ALW2_AUSLI</name>
<keyword evidence="2" id="KW-1185">Reference proteome</keyword>
<reference evidence="3" key="1">
    <citation type="submission" date="2025-08" db="UniProtKB">
        <authorList>
            <consortium name="RefSeq"/>
        </authorList>
    </citation>
    <scope>IDENTIFICATION</scope>
</reference>
<dbReference type="InParanoid" id="A0A2I4ALW2"/>
<accession>A0A2I4ALW2</accession>
<feature type="domain" description="Peptidase A2" evidence="1">
    <location>
        <begin position="184"/>
        <end position="220"/>
    </location>
</feature>
<dbReference type="OrthoDB" id="8959203at2759"/>
<dbReference type="PANTHER" id="PTHR46888:SF13">
    <property type="entry name" value="RIBONUCLEASE H"/>
    <property type="match status" value="1"/>
</dbReference>